<organism evidence="2 3">
    <name type="scientific">Colletotrichum zoysiae</name>
    <dbReference type="NCBI Taxonomy" id="1216348"/>
    <lineage>
        <taxon>Eukaryota</taxon>
        <taxon>Fungi</taxon>
        <taxon>Dikarya</taxon>
        <taxon>Ascomycota</taxon>
        <taxon>Pezizomycotina</taxon>
        <taxon>Sordariomycetes</taxon>
        <taxon>Hypocreomycetidae</taxon>
        <taxon>Glomerellales</taxon>
        <taxon>Glomerellaceae</taxon>
        <taxon>Colletotrichum</taxon>
        <taxon>Colletotrichum graminicola species complex</taxon>
    </lineage>
</organism>
<dbReference type="Proteomes" id="UP001232148">
    <property type="component" value="Unassembled WGS sequence"/>
</dbReference>
<proteinExistence type="predicted"/>
<protein>
    <recommendedName>
        <fullName evidence="1">Acyclic terpene utilisation N-terminal domain-containing protein</fullName>
    </recommendedName>
</protein>
<dbReference type="PANTHER" id="PTHR47585:SF2">
    <property type="entry name" value="DUF1446 DOMAIN PROTEIN (AFU_ORTHOLOGUE AFUA_6G11420)"/>
    <property type="match status" value="1"/>
</dbReference>
<accession>A0AAD9HJJ7</accession>
<dbReference type="Pfam" id="PF07287">
    <property type="entry name" value="AtuA"/>
    <property type="match status" value="1"/>
</dbReference>
<dbReference type="AlphaFoldDB" id="A0AAD9HJJ7"/>
<keyword evidence="3" id="KW-1185">Reference proteome</keyword>
<sequence>MTAGLSFRKAWLRSVKNHLLGRDLSHIKKPIIVHDGTFDITLQDGARGLVSQDILTIRLFYEIQSPIYPNPDVVTDLCKHQGRRKCRTDYKVLRIYQYGSPVQNARTKALDTCKFRVFAQSDEQETLATLSIILNGYGLGGYCGQRSCTSACFDSLVLKWLYIVQGL</sequence>
<feature type="domain" description="Acyclic terpene utilisation N-terminal" evidence="1">
    <location>
        <begin position="32"/>
        <end position="78"/>
    </location>
</feature>
<comment type="caution">
    <text evidence="2">The sequence shown here is derived from an EMBL/GenBank/DDBJ whole genome shotgun (WGS) entry which is preliminary data.</text>
</comment>
<dbReference type="InterPro" id="IPR010839">
    <property type="entry name" value="AtuA_N"/>
</dbReference>
<evidence type="ECO:0000259" key="1">
    <source>
        <dbReference type="Pfam" id="PF07287"/>
    </source>
</evidence>
<reference evidence="2" key="1">
    <citation type="submission" date="2021-06" db="EMBL/GenBank/DDBJ databases">
        <title>Comparative genomics, transcriptomics and evolutionary studies reveal genomic signatures of adaptation to plant cell wall in hemibiotrophic fungi.</title>
        <authorList>
            <consortium name="DOE Joint Genome Institute"/>
            <person name="Baroncelli R."/>
            <person name="Diaz J.F."/>
            <person name="Benocci T."/>
            <person name="Peng M."/>
            <person name="Battaglia E."/>
            <person name="Haridas S."/>
            <person name="Andreopoulos W."/>
            <person name="Labutti K."/>
            <person name="Pangilinan J."/>
            <person name="Floch G.L."/>
            <person name="Makela M.R."/>
            <person name="Henrissat B."/>
            <person name="Grigoriev I.V."/>
            <person name="Crouch J.A."/>
            <person name="De Vries R.P."/>
            <person name="Sukno S.A."/>
            <person name="Thon M.R."/>
        </authorList>
    </citation>
    <scope>NUCLEOTIDE SEQUENCE</scope>
    <source>
        <strain evidence="2">MAFF235873</strain>
    </source>
</reference>
<dbReference type="EMBL" id="MU842855">
    <property type="protein sequence ID" value="KAK2030130.1"/>
    <property type="molecule type" value="Genomic_DNA"/>
</dbReference>
<gene>
    <name evidence="2" type="ORF">LX32DRAFT_651820</name>
</gene>
<evidence type="ECO:0000313" key="2">
    <source>
        <dbReference type="EMBL" id="KAK2030130.1"/>
    </source>
</evidence>
<name>A0AAD9HJJ7_9PEZI</name>
<dbReference type="PANTHER" id="PTHR47585">
    <property type="match status" value="1"/>
</dbReference>
<evidence type="ECO:0000313" key="3">
    <source>
        <dbReference type="Proteomes" id="UP001232148"/>
    </source>
</evidence>